<dbReference type="Proteomes" id="UP000215902">
    <property type="component" value="Unassembled WGS sequence"/>
</dbReference>
<accession>A0A267ECH0</accession>
<evidence type="ECO:0000256" key="1">
    <source>
        <dbReference type="SAM" id="MobiDB-lite"/>
    </source>
</evidence>
<feature type="compositionally biased region" description="Basic and acidic residues" evidence="1">
    <location>
        <begin position="267"/>
        <end position="276"/>
    </location>
</feature>
<keyword evidence="3" id="KW-1185">Reference proteome</keyword>
<feature type="region of interest" description="Disordered" evidence="1">
    <location>
        <begin position="217"/>
        <end position="284"/>
    </location>
</feature>
<reference evidence="2 3" key="1">
    <citation type="submission" date="2017-06" db="EMBL/GenBank/DDBJ databases">
        <title>A platform for efficient transgenesis in Macrostomum lignano, a flatworm model organism for stem cell research.</title>
        <authorList>
            <person name="Berezikov E."/>
        </authorList>
    </citation>
    <scope>NUCLEOTIDE SEQUENCE [LARGE SCALE GENOMIC DNA]</scope>
    <source>
        <strain evidence="2">DV1</strain>
        <tissue evidence="2">Whole organism</tissue>
    </source>
</reference>
<sequence>MHLLFIQGQRNATTSTASVATEESTTNTAFDDAMQRSQLRLNRVGSMRIDQFRAVNSLLCRSNSLNGPSDGATPSGQQPHRLNTDFEFRGKLSLSASAQLVATPPAGGESPQQEDPPLGTDYEFRGRPSTQSDSAAQEIQQAEQPGTDYEFQGKTLSSSSQPNVQLDFNQQSTQTEKSQPDSSTSMPKFEVDFKQGGATESSAITTSAPKFEVDFRQKLSSEGKPTNTTDDTQDGNESETKEVELEAGSPNETSEESREEESDDDNEMKAELEGESHTFPVPPPRILTQPMAAVKKSPSLVFGHLSIMVASVSDEAMLLPLKSPALADLLDNAPKYRAIALRCACELIFTRRIIVKRVVKWCRYSLLLLRGPSDSAIKKFRQCLESTNRAFHEAVPFDIERNRPRLLASEMLPDNLGLAVCADRLGPASATWERQMHLNMPQKKLGKPLFGKQLSQLLPNNRAISPVLAHVYPKWGFQTSRPIPHSQLFEAAVDEALELEKRQRRS</sequence>
<evidence type="ECO:0000313" key="2">
    <source>
        <dbReference type="EMBL" id="PAA58584.1"/>
    </source>
</evidence>
<proteinExistence type="predicted"/>
<feature type="compositionally biased region" description="Polar residues" evidence="1">
    <location>
        <begin position="170"/>
        <end position="186"/>
    </location>
</feature>
<feature type="region of interest" description="Disordered" evidence="1">
    <location>
        <begin position="102"/>
        <end position="162"/>
    </location>
</feature>
<feature type="compositionally biased region" description="Acidic residues" evidence="1">
    <location>
        <begin position="253"/>
        <end position="266"/>
    </location>
</feature>
<feature type="compositionally biased region" description="Polar residues" evidence="1">
    <location>
        <begin position="128"/>
        <end position="144"/>
    </location>
</feature>
<comment type="caution">
    <text evidence="2">The sequence shown here is derived from an EMBL/GenBank/DDBJ whole genome shotgun (WGS) entry which is preliminary data.</text>
</comment>
<dbReference type="EMBL" id="NIVC01002358">
    <property type="protein sequence ID" value="PAA58584.1"/>
    <property type="molecule type" value="Genomic_DNA"/>
</dbReference>
<name>A0A267ECH0_9PLAT</name>
<protein>
    <submittedName>
        <fullName evidence="2">Uncharacterized protein</fullName>
    </submittedName>
</protein>
<gene>
    <name evidence="2" type="ORF">BOX15_Mlig031517g1</name>
</gene>
<evidence type="ECO:0000313" key="3">
    <source>
        <dbReference type="Proteomes" id="UP000215902"/>
    </source>
</evidence>
<organism evidence="2 3">
    <name type="scientific">Macrostomum lignano</name>
    <dbReference type="NCBI Taxonomy" id="282301"/>
    <lineage>
        <taxon>Eukaryota</taxon>
        <taxon>Metazoa</taxon>
        <taxon>Spiralia</taxon>
        <taxon>Lophotrochozoa</taxon>
        <taxon>Platyhelminthes</taxon>
        <taxon>Rhabditophora</taxon>
        <taxon>Macrostomorpha</taxon>
        <taxon>Macrostomida</taxon>
        <taxon>Macrostomidae</taxon>
        <taxon>Macrostomum</taxon>
    </lineage>
</organism>
<feature type="region of interest" description="Disordered" evidence="1">
    <location>
        <begin position="170"/>
        <end position="189"/>
    </location>
</feature>
<dbReference type="AlphaFoldDB" id="A0A267ECH0"/>